<sequence length="195" mass="21768">MKIELPQPRLKSDVCLEEAIFKRKSIRRYKNEPLTLGELSQLLWAAAGKNAWGKKNYPSAGACYPLEVYAVVSNVENLPPGLYHYNGEEHTLELIRKGDLREELAEACLGQRCVATAPVNIVIVAHFERTTSRYGERGIRYVYMDTGHMGQNIYLQATALGLGTVAVGAFYDEKVKEVLGVEGHPVYVFPVGRLL</sequence>
<dbReference type="PANTHER" id="PTHR43745">
    <property type="entry name" value="NITROREDUCTASE MJ1384-RELATED"/>
    <property type="match status" value="1"/>
</dbReference>
<reference evidence="2 3" key="1">
    <citation type="submission" date="2017-08" db="EMBL/GenBank/DDBJ databases">
        <title>Resequencing and Reannotation of the genome of Pyrococcus furiosus type strain DSM3638.</title>
        <authorList>
            <person name="Reichelt R.M."/>
            <person name="Bunk B."/>
        </authorList>
    </citation>
    <scope>NUCLEOTIDE SEQUENCE [LARGE SCALE GENOMIC DNA]</scope>
    <source>
        <strain evidence="2 3">DSM 3638</strain>
    </source>
</reference>
<dbReference type="RefSeq" id="WP_011011879.1">
    <property type="nucleotide sequence ID" value="NC_003413.1"/>
</dbReference>
<evidence type="ECO:0000313" key="3">
    <source>
        <dbReference type="Proteomes" id="UP000324354"/>
    </source>
</evidence>
<dbReference type="GO" id="GO:0016491">
    <property type="term" value="F:oxidoreductase activity"/>
    <property type="evidence" value="ECO:0007669"/>
    <property type="project" value="InterPro"/>
</dbReference>
<dbReference type="InterPro" id="IPR029479">
    <property type="entry name" value="Nitroreductase"/>
</dbReference>
<dbReference type="NCBIfam" id="TIGR03605">
    <property type="entry name" value="antibiot_sagB"/>
    <property type="match status" value="1"/>
</dbReference>
<dbReference type="OrthoDB" id="10206at2157"/>
<dbReference type="Proteomes" id="UP000324354">
    <property type="component" value="Chromosome"/>
</dbReference>
<gene>
    <name evidence="2" type="ORF">PFDSM3638_03735</name>
</gene>
<dbReference type="SMR" id="A0A5C0XMV3"/>
<name>A0A5C0XMV3_PYRFU</name>
<dbReference type="GeneID" id="41712551"/>
<feature type="domain" description="Nitroreductase" evidence="1">
    <location>
        <begin position="21"/>
        <end position="193"/>
    </location>
</feature>
<dbReference type="InterPro" id="IPR000415">
    <property type="entry name" value="Nitroreductase-like"/>
</dbReference>
<evidence type="ECO:0000259" key="1">
    <source>
        <dbReference type="Pfam" id="PF00881"/>
    </source>
</evidence>
<dbReference type="GeneID" id="13301343"/>
<dbReference type="Pfam" id="PF00881">
    <property type="entry name" value="Nitroreductase"/>
    <property type="match status" value="1"/>
</dbReference>
<dbReference type="Gene3D" id="3.40.109.10">
    <property type="entry name" value="NADH Oxidase"/>
    <property type="match status" value="1"/>
</dbReference>
<dbReference type="EMBL" id="CP023154">
    <property type="protein sequence ID" value="QEK78436.1"/>
    <property type="molecule type" value="Genomic_DNA"/>
</dbReference>
<dbReference type="AlphaFoldDB" id="A0A5C0XMV3"/>
<proteinExistence type="predicted"/>
<evidence type="ECO:0000313" key="2">
    <source>
        <dbReference type="EMBL" id="QEK78436.1"/>
    </source>
</evidence>
<dbReference type="SUPFAM" id="SSF55469">
    <property type="entry name" value="FMN-dependent nitroreductase-like"/>
    <property type="match status" value="1"/>
</dbReference>
<protein>
    <submittedName>
        <fullName evidence="2">Nitroreductase</fullName>
    </submittedName>
</protein>
<dbReference type="CDD" id="cd02142">
    <property type="entry name" value="McbC_SagB-like_oxidoreductase"/>
    <property type="match status" value="1"/>
</dbReference>
<dbReference type="InterPro" id="IPR052544">
    <property type="entry name" value="Bacteriocin_Proc_Enz"/>
</dbReference>
<organism evidence="2 3">
    <name type="scientific">Pyrococcus furiosus (strain ATCC 43587 / DSM 3638 / JCM 8422 / Vc1)</name>
    <dbReference type="NCBI Taxonomy" id="186497"/>
    <lineage>
        <taxon>Archaea</taxon>
        <taxon>Methanobacteriati</taxon>
        <taxon>Methanobacteriota</taxon>
        <taxon>Thermococci</taxon>
        <taxon>Thermococcales</taxon>
        <taxon>Thermococcaceae</taxon>
        <taxon>Pyrococcus</taxon>
    </lineage>
</organism>
<dbReference type="PANTHER" id="PTHR43745:SF2">
    <property type="entry name" value="NITROREDUCTASE MJ1384-RELATED"/>
    <property type="match status" value="1"/>
</dbReference>
<dbReference type="InterPro" id="IPR020051">
    <property type="entry name" value="SagB-type_dehydrogenase"/>
</dbReference>
<accession>A0A5C0XMV3</accession>